<feature type="binding site" evidence="6">
    <location>
        <begin position="119"/>
        <end position="121"/>
    </location>
    <ligand>
        <name>biotin</name>
        <dbReference type="ChEBI" id="CHEBI:57586"/>
    </ligand>
</feature>
<dbReference type="Pfam" id="PF02237">
    <property type="entry name" value="BPL_C"/>
    <property type="match status" value="1"/>
</dbReference>
<feature type="domain" description="BPL/LPL catalytic" evidence="7">
    <location>
        <begin position="65"/>
        <end position="258"/>
    </location>
</feature>
<dbReference type="Proteomes" id="UP000029640">
    <property type="component" value="Unassembled WGS sequence"/>
</dbReference>
<keyword evidence="6" id="KW-0678">Repressor</keyword>
<dbReference type="InterPro" id="IPR004143">
    <property type="entry name" value="BPL_LPL_catalytic"/>
</dbReference>
<proteinExistence type="inferred from homology"/>
<comment type="similarity">
    <text evidence="6">Belongs to the biotin--protein ligase family.</text>
</comment>
<dbReference type="GO" id="GO:0006355">
    <property type="term" value="P:regulation of DNA-templated transcription"/>
    <property type="evidence" value="ECO:0007669"/>
    <property type="project" value="UniProtKB-UniRule"/>
</dbReference>
<dbReference type="NCBIfam" id="NF008847">
    <property type="entry name" value="PRK11886.1-2"/>
    <property type="match status" value="1"/>
</dbReference>
<dbReference type="InterPro" id="IPR004408">
    <property type="entry name" value="Biotin_CoA_COase_ligase"/>
</dbReference>
<keyword evidence="4 6" id="KW-0092">Biotin</keyword>
<dbReference type="InterPro" id="IPR003142">
    <property type="entry name" value="BPL_C"/>
</dbReference>
<dbReference type="InterPro" id="IPR036390">
    <property type="entry name" value="WH_DNA-bd_sf"/>
</dbReference>
<dbReference type="eggNOG" id="COG1654">
    <property type="taxonomic scope" value="Bacteria"/>
</dbReference>
<keyword evidence="2 6" id="KW-0547">Nucleotide-binding</keyword>
<evidence type="ECO:0000256" key="2">
    <source>
        <dbReference type="ARBA" id="ARBA00022741"/>
    </source>
</evidence>
<keyword evidence="6" id="KW-0804">Transcription</keyword>
<dbReference type="HOGENOM" id="CLU_051096_4_0_6"/>
<dbReference type="Pfam" id="PF08279">
    <property type="entry name" value="HTH_11"/>
    <property type="match status" value="1"/>
</dbReference>
<evidence type="ECO:0000313" key="9">
    <source>
        <dbReference type="Proteomes" id="UP000029640"/>
    </source>
</evidence>
<dbReference type="EC" id="6.3.4.15" evidence="6"/>
<feature type="DNA-binding region" description="H-T-H motif" evidence="6">
    <location>
        <begin position="18"/>
        <end position="37"/>
    </location>
</feature>
<dbReference type="EMBL" id="AUVB01000079">
    <property type="protein sequence ID" value="KGE02918.1"/>
    <property type="molecule type" value="Genomic_DNA"/>
</dbReference>
<organism evidence="8 9">
    <name type="scientific">Pseudohaliea rubra DSM 19751</name>
    <dbReference type="NCBI Taxonomy" id="1265313"/>
    <lineage>
        <taxon>Bacteria</taxon>
        <taxon>Pseudomonadati</taxon>
        <taxon>Pseudomonadota</taxon>
        <taxon>Gammaproteobacteria</taxon>
        <taxon>Cellvibrionales</taxon>
        <taxon>Halieaceae</taxon>
        <taxon>Pseudohaliea</taxon>
    </lineage>
</organism>
<keyword evidence="1 6" id="KW-0436">Ligase</keyword>
<name>A0A095VP70_9GAMM</name>
<feature type="binding site" evidence="6">
    <location>
        <position position="115"/>
    </location>
    <ligand>
        <name>biotin</name>
        <dbReference type="ChEBI" id="CHEBI:57586"/>
    </ligand>
</feature>
<dbReference type="AlphaFoldDB" id="A0A095VP70"/>
<dbReference type="OrthoDB" id="9807064at2"/>
<dbReference type="CDD" id="cd16442">
    <property type="entry name" value="BPL"/>
    <property type="match status" value="1"/>
</dbReference>
<dbReference type="GO" id="GO:0004077">
    <property type="term" value="F:biotin--[biotin carboxyl-carrier protein] ligase activity"/>
    <property type="evidence" value="ECO:0007669"/>
    <property type="project" value="UniProtKB-UniRule"/>
</dbReference>
<dbReference type="STRING" id="1265313.HRUBRA_02454"/>
<dbReference type="Gene3D" id="3.30.930.10">
    <property type="entry name" value="Bira Bifunctional Protein, Domain 2"/>
    <property type="match status" value="1"/>
</dbReference>
<keyword evidence="6" id="KW-0805">Transcription regulation</keyword>
<dbReference type="GO" id="GO:0005524">
    <property type="term" value="F:ATP binding"/>
    <property type="evidence" value="ECO:0007669"/>
    <property type="project" value="UniProtKB-UniRule"/>
</dbReference>
<dbReference type="Gene3D" id="1.10.10.10">
    <property type="entry name" value="Winged helix-like DNA-binding domain superfamily/Winged helix DNA-binding domain"/>
    <property type="match status" value="1"/>
</dbReference>
<dbReference type="eggNOG" id="COG0340">
    <property type="taxonomic scope" value="Bacteria"/>
</dbReference>
<accession>A0A095VP70</accession>
<reference evidence="8 9" key="1">
    <citation type="journal article" date="2014" name="Genome Announc.">
        <title>Genome Sequence of Gammaproteobacterial Pseudohaliea rubra Type Strain DSM 19751, Isolated from Coastal Seawater of the Mediterranean Sea.</title>
        <authorList>
            <person name="Spring S."/>
            <person name="Fiebig A."/>
            <person name="Riedel T."/>
            <person name="Goker M."/>
            <person name="Klenk H.P."/>
        </authorList>
    </citation>
    <scope>NUCLEOTIDE SEQUENCE [LARGE SCALE GENOMIC DNA]</scope>
    <source>
        <strain evidence="8 9">DSM 19751</strain>
    </source>
</reference>
<comment type="catalytic activity">
    <reaction evidence="5 6">
        <text>biotin + L-lysyl-[protein] + ATP = N(6)-biotinyl-L-lysyl-[protein] + AMP + diphosphate + H(+)</text>
        <dbReference type="Rhea" id="RHEA:11756"/>
        <dbReference type="Rhea" id="RHEA-COMP:9752"/>
        <dbReference type="Rhea" id="RHEA-COMP:10505"/>
        <dbReference type="ChEBI" id="CHEBI:15378"/>
        <dbReference type="ChEBI" id="CHEBI:29969"/>
        <dbReference type="ChEBI" id="CHEBI:30616"/>
        <dbReference type="ChEBI" id="CHEBI:33019"/>
        <dbReference type="ChEBI" id="CHEBI:57586"/>
        <dbReference type="ChEBI" id="CHEBI:83144"/>
        <dbReference type="ChEBI" id="CHEBI:456215"/>
        <dbReference type="EC" id="6.3.4.15"/>
    </reaction>
</comment>
<dbReference type="SUPFAM" id="SSF50037">
    <property type="entry name" value="C-terminal domain of transcriptional repressors"/>
    <property type="match status" value="1"/>
</dbReference>
<dbReference type="NCBIfam" id="NF008848">
    <property type="entry name" value="PRK11886.1-3"/>
    <property type="match status" value="1"/>
</dbReference>
<dbReference type="GO" id="GO:0003677">
    <property type="term" value="F:DNA binding"/>
    <property type="evidence" value="ECO:0007669"/>
    <property type="project" value="UniProtKB-UniRule"/>
</dbReference>
<feature type="binding site" evidence="6">
    <location>
        <begin position="91"/>
        <end position="93"/>
    </location>
    <ligand>
        <name>biotin</name>
        <dbReference type="ChEBI" id="CHEBI:57586"/>
    </ligand>
</feature>
<evidence type="ECO:0000256" key="4">
    <source>
        <dbReference type="ARBA" id="ARBA00023267"/>
    </source>
</evidence>
<dbReference type="HAMAP" id="MF_00978">
    <property type="entry name" value="Bifunct_BirA"/>
    <property type="match status" value="1"/>
</dbReference>
<dbReference type="RefSeq" id="WP_035516912.1">
    <property type="nucleotide sequence ID" value="NZ_KN234772.1"/>
</dbReference>
<dbReference type="InterPro" id="IPR045864">
    <property type="entry name" value="aa-tRNA-synth_II/BPL/LPL"/>
</dbReference>
<dbReference type="SUPFAM" id="SSF46785">
    <property type="entry name" value="Winged helix' DNA-binding domain"/>
    <property type="match status" value="1"/>
</dbReference>
<comment type="caution">
    <text evidence="8">The sequence shown here is derived from an EMBL/GenBank/DDBJ whole genome shotgun (WGS) entry which is preliminary data.</text>
</comment>
<gene>
    <name evidence="6" type="primary">birA</name>
    <name evidence="8" type="ORF">HRUBRA_02454</name>
</gene>
<evidence type="ECO:0000256" key="5">
    <source>
        <dbReference type="ARBA" id="ARBA00047846"/>
    </source>
</evidence>
<dbReference type="InterPro" id="IPR013196">
    <property type="entry name" value="HTH_11"/>
</dbReference>
<comment type="function">
    <text evidence="6">Acts both as a biotin--[acetyl-CoA-carboxylase] ligase and a biotin-operon repressor. In the presence of ATP, BirA activates biotin to form the BirA-biotinyl-5'-adenylate (BirA-bio-5'-AMP or holoBirA) complex. HoloBirA can either transfer the biotinyl moiety to the biotin carboxyl carrier protein (BCCP) subunit of acetyl-CoA carboxylase, or bind to the biotin operator site and inhibit transcription of the operon.</text>
</comment>
<keyword evidence="3 6" id="KW-0067">ATP-binding</keyword>
<protein>
    <recommendedName>
        <fullName evidence="6">Bifunctional ligase/repressor BirA</fullName>
    </recommendedName>
    <alternativeName>
        <fullName evidence="6">Biotin operon repressor</fullName>
    </alternativeName>
    <alternativeName>
        <fullName evidence="6">Biotin--[acetyl-CoA-carboxylase] ligase</fullName>
        <ecNumber evidence="6">6.3.4.15</ecNumber>
    </alternativeName>
    <alternativeName>
        <fullName evidence="6">Biotin--protein ligase</fullName>
    </alternativeName>
    <alternativeName>
        <fullName evidence="6">Biotin-[acetyl-CoA carboxylase] synthetase</fullName>
    </alternativeName>
</protein>
<keyword evidence="9" id="KW-1185">Reference proteome</keyword>
<feature type="binding site" evidence="6">
    <location>
        <position position="186"/>
    </location>
    <ligand>
        <name>biotin</name>
        <dbReference type="ChEBI" id="CHEBI:57586"/>
    </ligand>
</feature>
<dbReference type="InterPro" id="IPR036388">
    <property type="entry name" value="WH-like_DNA-bd_sf"/>
</dbReference>
<dbReference type="PROSITE" id="PS51733">
    <property type="entry name" value="BPL_LPL_CATALYTIC"/>
    <property type="match status" value="1"/>
</dbReference>
<evidence type="ECO:0000313" key="8">
    <source>
        <dbReference type="EMBL" id="KGE02918.1"/>
    </source>
</evidence>
<dbReference type="InterPro" id="IPR030855">
    <property type="entry name" value="Bifunct_BirA"/>
</dbReference>
<dbReference type="PATRIC" id="fig|1265313.6.peg.2422"/>
<dbReference type="NCBIfam" id="TIGR00121">
    <property type="entry name" value="birA_ligase"/>
    <property type="match status" value="1"/>
</dbReference>
<dbReference type="GO" id="GO:0005737">
    <property type="term" value="C:cytoplasm"/>
    <property type="evidence" value="ECO:0007669"/>
    <property type="project" value="TreeGrafter"/>
</dbReference>
<dbReference type="SUPFAM" id="SSF55681">
    <property type="entry name" value="Class II aaRS and biotin synthetases"/>
    <property type="match status" value="1"/>
</dbReference>
<keyword evidence="6" id="KW-0238">DNA-binding</keyword>
<dbReference type="PANTHER" id="PTHR12835">
    <property type="entry name" value="BIOTIN PROTEIN LIGASE"/>
    <property type="match status" value="1"/>
</dbReference>
<dbReference type="Pfam" id="PF03099">
    <property type="entry name" value="BPL_LplA_LipB"/>
    <property type="match status" value="1"/>
</dbReference>
<sequence>MAQADLIRRLADGEFHSGEVLAGELGVSRTAVWKQLAHLEALGITLESVRGRGYRIPGGLDLLDAAAVQAALPAEAAALVAGLDIVDSVDSTNAALLREAPGPVGRGRICAAERQLAGRGRRGRSWASPFARNLYVSVGWTFAQGAAALEGLSLAVGVALAEALEELGLAGVALKWPNDLLAGDAKLGGVLIELSGDADGPCRVVVGMGLNVRMPAAASTIDQPWTDLATLAGGTAPSRSRLLAAVLGRVLPLLAGYGSAGFAPWQARWEALDAFAGAPVQVLSGETRLAGVARGVDERGALLLETATGLRPIHGGEVSLRRQP</sequence>
<dbReference type="Gene3D" id="2.30.30.100">
    <property type="match status" value="1"/>
</dbReference>
<dbReference type="PANTHER" id="PTHR12835:SF5">
    <property type="entry name" value="BIOTIN--PROTEIN LIGASE"/>
    <property type="match status" value="1"/>
</dbReference>
<dbReference type="InterPro" id="IPR008988">
    <property type="entry name" value="Transcriptional_repressor_C"/>
</dbReference>
<evidence type="ECO:0000259" key="7">
    <source>
        <dbReference type="PROSITE" id="PS51733"/>
    </source>
</evidence>
<evidence type="ECO:0000256" key="3">
    <source>
        <dbReference type="ARBA" id="ARBA00022840"/>
    </source>
</evidence>
<evidence type="ECO:0000256" key="6">
    <source>
        <dbReference type="HAMAP-Rule" id="MF_00978"/>
    </source>
</evidence>
<evidence type="ECO:0000256" key="1">
    <source>
        <dbReference type="ARBA" id="ARBA00022598"/>
    </source>
</evidence>